<dbReference type="GO" id="GO:0006229">
    <property type="term" value="P:dUTP biosynthetic process"/>
    <property type="evidence" value="ECO:0007669"/>
    <property type="project" value="InterPro"/>
</dbReference>
<dbReference type="SUPFAM" id="SSF51283">
    <property type="entry name" value="dUTPase-like"/>
    <property type="match status" value="1"/>
</dbReference>
<dbReference type="Proteomes" id="UP000756703">
    <property type="component" value="Unassembled WGS sequence"/>
</dbReference>
<dbReference type="AlphaFoldDB" id="A0A933DTH1"/>
<comment type="caution">
    <text evidence="3">The sequence shown here is derived from an EMBL/GenBank/DDBJ whole genome shotgun (WGS) entry which is preliminary data.</text>
</comment>
<reference evidence="3" key="1">
    <citation type="submission" date="2020-07" db="EMBL/GenBank/DDBJ databases">
        <title>Huge and variable diversity of episymbiotic CPR bacteria and DPANN archaea in groundwater ecosystems.</title>
        <authorList>
            <person name="He C.Y."/>
            <person name="Keren R."/>
            <person name="Whittaker M."/>
            <person name="Farag I.F."/>
            <person name="Doudna J."/>
            <person name="Cate J.H.D."/>
            <person name="Banfield J.F."/>
        </authorList>
    </citation>
    <scope>NUCLEOTIDE SEQUENCE</scope>
    <source>
        <strain evidence="3">NC_groundwater_1225_Ag_S-0.1um_56_177</strain>
    </source>
</reference>
<sequence length="179" mass="19884">MILGISELLRLVKEQNLVAGLSERELTNPEGAGFDLRLGRLFRLEGRGFLGIDERETPKGILVAEYDPENLSSVIVKPGDYFLTETIEKFQMPLGLLAIIKPRTTLHRSGIITRVSIVDPGYSGPIHPAMYNAGPSEVQIELGARYVNAMFFEVKGTGSQYRGQWQGGRIHTDGREQQV</sequence>
<dbReference type="InterPro" id="IPR011962">
    <property type="entry name" value="dCTP_deaminase"/>
</dbReference>
<accession>A0A933DTH1</accession>
<evidence type="ECO:0000256" key="2">
    <source>
        <dbReference type="ARBA" id="ARBA00023080"/>
    </source>
</evidence>
<proteinExistence type="predicted"/>
<evidence type="ECO:0000313" key="3">
    <source>
        <dbReference type="EMBL" id="MBI4132882.1"/>
    </source>
</evidence>
<dbReference type="Gene3D" id="2.70.40.10">
    <property type="match status" value="1"/>
</dbReference>
<protein>
    <recommendedName>
        <fullName evidence="5">dUTPase-like domain-containing protein</fullName>
    </recommendedName>
</protein>
<dbReference type="CDD" id="cd07557">
    <property type="entry name" value="trimeric_dUTPase"/>
    <property type="match status" value="1"/>
</dbReference>
<dbReference type="Pfam" id="PF22769">
    <property type="entry name" value="DCD"/>
    <property type="match status" value="1"/>
</dbReference>
<evidence type="ECO:0000256" key="1">
    <source>
        <dbReference type="ARBA" id="ARBA00022801"/>
    </source>
</evidence>
<keyword evidence="2" id="KW-0546">Nucleotide metabolism</keyword>
<organism evidence="3 4">
    <name type="scientific">Candidatus Sungiibacteriota bacterium</name>
    <dbReference type="NCBI Taxonomy" id="2750080"/>
    <lineage>
        <taxon>Bacteria</taxon>
        <taxon>Candidatus Sungiibacteriota</taxon>
    </lineage>
</organism>
<dbReference type="PANTHER" id="PTHR42680:SF3">
    <property type="entry name" value="DCTP DEAMINASE"/>
    <property type="match status" value="1"/>
</dbReference>
<gene>
    <name evidence="3" type="ORF">HY473_02250</name>
</gene>
<dbReference type="EMBL" id="JACQMI010000013">
    <property type="protein sequence ID" value="MBI4132882.1"/>
    <property type="molecule type" value="Genomic_DNA"/>
</dbReference>
<name>A0A933DTH1_9BACT</name>
<dbReference type="InterPro" id="IPR036157">
    <property type="entry name" value="dUTPase-like_sf"/>
</dbReference>
<dbReference type="GO" id="GO:0008829">
    <property type="term" value="F:dCTP deaminase activity"/>
    <property type="evidence" value="ECO:0007669"/>
    <property type="project" value="InterPro"/>
</dbReference>
<dbReference type="InterPro" id="IPR033704">
    <property type="entry name" value="dUTPase_trimeric"/>
</dbReference>
<evidence type="ECO:0000313" key="4">
    <source>
        <dbReference type="Proteomes" id="UP000756703"/>
    </source>
</evidence>
<evidence type="ECO:0008006" key="5">
    <source>
        <dbReference type="Google" id="ProtNLM"/>
    </source>
</evidence>
<dbReference type="PANTHER" id="PTHR42680">
    <property type="entry name" value="DCTP DEAMINASE"/>
    <property type="match status" value="1"/>
</dbReference>
<keyword evidence="1" id="KW-0378">Hydrolase</keyword>